<evidence type="ECO:0000259" key="3">
    <source>
        <dbReference type="Pfam" id="PF16220"/>
    </source>
</evidence>
<dbReference type="RefSeq" id="WP_045164369.1">
    <property type="nucleotide sequence ID" value="NZ_JYHV01000037.1"/>
</dbReference>
<dbReference type="InterPro" id="IPR032623">
    <property type="entry name" value="FecR_N"/>
</dbReference>
<dbReference type="EMBL" id="JYHV01000037">
    <property type="protein sequence ID" value="KJH79855.1"/>
    <property type="molecule type" value="Genomic_DNA"/>
</dbReference>
<feature type="domain" description="FecR protein" evidence="2">
    <location>
        <begin position="113"/>
        <end position="204"/>
    </location>
</feature>
<dbReference type="PANTHER" id="PTHR30273:SF2">
    <property type="entry name" value="PROTEIN FECR"/>
    <property type="match status" value="1"/>
</dbReference>
<reference evidence="4 5" key="1">
    <citation type="submission" date="2015-02" db="EMBL/GenBank/DDBJ databases">
        <title>Draft genome sequence of Pseudomonas stutzeri NT0128 isolated from wheat (Triticum turgidum) rhizosphere.</title>
        <authorList>
            <person name="Tovi N."/>
            <person name="Frenk S."/>
            <person name="Hadar Y."/>
            <person name="Minz D."/>
        </authorList>
    </citation>
    <scope>NUCLEOTIDE SEQUENCE [LARGE SCALE GENOMIC DNA]</scope>
    <source>
        <strain evidence="4 5">NT0128</strain>
    </source>
</reference>
<organism evidence="4 5">
    <name type="scientific">Stutzerimonas stutzeri</name>
    <name type="common">Pseudomonas stutzeri</name>
    <dbReference type="NCBI Taxonomy" id="316"/>
    <lineage>
        <taxon>Bacteria</taxon>
        <taxon>Pseudomonadati</taxon>
        <taxon>Pseudomonadota</taxon>
        <taxon>Gammaproteobacteria</taxon>
        <taxon>Pseudomonadales</taxon>
        <taxon>Pseudomonadaceae</taxon>
        <taxon>Stutzerimonas</taxon>
    </lineage>
</organism>
<dbReference type="PIRSF" id="PIRSF018266">
    <property type="entry name" value="FecR"/>
    <property type="match status" value="1"/>
</dbReference>
<dbReference type="Pfam" id="PF16220">
    <property type="entry name" value="DUF4880"/>
    <property type="match status" value="1"/>
</dbReference>
<dbReference type="AlphaFoldDB" id="A0A0D9AFQ1"/>
<sequence length="326" mass="35757">MDRQPVSARVLNEAIAWQLRLGDETAGPQVNAELQRWLSDSAEHAKAWAQLGGIDQQLGSINSPSARHALQISATSQRRRATGRAFLGLALFSTLGIGLALQSQPLPVWLADERTGSGEQRSLMLADRSHIQLNSRSALDIRFDEQERRLFLHRGEVLVETAPGSDPRPFIVETEQGDLRALGTRFIVRQEGDATRLIVLRSAVAALPDSLQAGRTVRAGEQVVMHRDHLDDNQEAPIAADAWSRGMLVVEDLPLGDLLATLGEYRRGYLGLDPSLESLRISGSFPLNDTDRALAALPPSLPVRIERHTDWWVKVVPAQPASPPGK</sequence>
<evidence type="ECO:0000256" key="1">
    <source>
        <dbReference type="SAM" id="Phobius"/>
    </source>
</evidence>
<dbReference type="InterPro" id="IPR006860">
    <property type="entry name" value="FecR"/>
</dbReference>
<protein>
    <submittedName>
        <fullName evidence="4">Amino acid ABC transporter substrate-binding protein</fullName>
    </submittedName>
</protein>
<dbReference type="Gene3D" id="2.60.120.1440">
    <property type="match status" value="1"/>
</dbReference>
<name>A0A0D9AFQ1_STUST</name>
<gene>
    <name evidence="4" type="ORF">UF78_19885</name>
</gene>
<evidence type="ECO:0000313" key="5">
    <source>
        <dbReference type="Proteomes" id="UP000032487"/>
    </source>
</evidence>
<dbReference type="PATRIC" id="fig|316.101.peg.2818"/>
<keyword evidence="1" id="KW-1133">Transmembrane helix</keyword>
<dbReference type="PANTHER" id="PTHR30273">
    <property type="entry name" value="PERIPLASMIC SIGNAL SENSOR AND SIGMA FACTOR ACTIVATOR FECR-RELATED"/>
    <property type="match status" value="1"/>
</dbReference>
<accession>A0A0D9AFQ1</accession>
<keyword evidence="1" id="KW-0472">Membrane</keyword>
<comment type="caution">
    <text evidence="4">The sequence shown here is derived from an EMBL/GenBank/DDBJ whole genome shotgun (WGS) entry which is preliminary data.</text>
</comment>
<keyword evidence="1" id="KW-0812">Transmembrane</keyword>
<evidence type="ECO:0000259" key="2">
    <source>
        <dbReference type="Pfam" id="PF04773"/>
    </source>
</evidence>
<proteinExistence type="predicted"/>
<dbReference type="GO" id="GO:0016989">
    <property type="term" value="F:sigma factor antagonist activity"/>
    <property type="evidence" value="ECO:0007669"/>
    <property type="project" value="TreeGrafter"/>
</dbReference>
<dbReference type="Pfam" id="PF04773">
    <property type="entry name" value="FecR"/>
    <property type="match status" value="1"/>
</dbReference>
<evidence type="ECO:0000313" key="4">
    <source>
        <dbReference type="EMBL" id="KJH79855.1"/>
    </source>
</evidence>
<dbReference type="Proteomes" id="UP000032487">
    <property type="component" value="Unassembled WGS sequence"/>
</dbReference>
<feature type="domain" description="FecR N-terminal" evidence="3">
    <location>
        <begin position="13"/>
        <end position="51"/>
    </location>
</feature>
<feature type="transmembrane region" description="Helical" evidence="1">
    <location>
        <begin position="85"/>
        <end position="101"/>
    </location>
</feature>
<dbReference type="InterPro" id="IPR012373">
    <property type="entry name" value="Ferrdict_sens_TM"/>
</dbReference>